<dbReference type="RefSeq" id="WP_021036321.1">
    <property type="nucleotide sequence ID" value="NZ_ARXZ02000096.1"/>
</dbReference>
<dbReference type="SUPFAM" id="SSF52540">
    <property type="entry name" value="P-loop containing nucleoside triphosphate hydrolases"/>
    <property type="match status" value="1"/>
</dbReference>
<dbReference type="PROSITE" id="PS50901">
    <property type="entry name" value="FTSK"/>
    <property type="match status" value="1"/>
</dbReference>
<keyword evidence="1 3" id="KW-0547">Nucleotide-binding</keyword>
<dbReference type="EMBL" id="ARXZ02000096">
    <property type="protein sequence ID" value="ERH96452.1"/>
    <property type="molecule type" value="Genomic_DNA"/>
</dbReference>
<evidence type="ECO:0000259" key="4">
    <source>
        <dbReference type="PROSITE" id="PS50901"/>
    </source>
</evidence>
<gene>
    <name evidence="5" type="ORF">BTCBT_007420</name>
</gene>
<dbReference type="GO" id="GO:0005524">
    <property type="term" value="F:ATP binding"/>
    <property type="evidence" value="ECO:0007669"/>
    <property type="project" value="UniProtKB-UniRule"/>
</dbReference>
<dbReference type="Gene3D" id="3.40.50.300">
    <property type="entry name" value="P-loop containing nucleotide triphosphate hydrolases"/>
    <property type="match status" value="1"/>
</dbReference>
<protein>
    <submittedName>
        <fullName evidence="5">DNA segregation ATPase FtsK/SpoIIIE</fullName>
    </submittedName>
</protein>
<proteinExistence type="predicted"/>
<feature type="binding site" evidence="3">
    <location>
        <begin position="25"/>
        <end position="32"/>
    </location>
    <ligand>
        <name>ATP</name>
        <dbReference type="ChEBI" id="CHEBI:30616"/>
    </ligand>
</feature>
<dbReference type="InterPro" id="IPR027417">
    <property type="entry name" value="P-loop_NTPase"/>
</dbReference>
<evidence type="ECO:0000313" key="5">
    <source>
        <dbReference type="EMBL" id="ERH96452.1"/>
    </source>
</evidence>
<organism evidence="5 6">
    <name type="scientific">Bacillus thuringiensis T01-328</name>
    <dbReference type="NCBI Taxonomy" id="1324966"/>
    <lineage>
        <taxon>Bacteria</taxon>
        <taxon>Bacillati</taxon>
        <taxon>Bacillota</taxon>
        <taxon>Bacilli</taxon>
        <taxon>Bacillales</taxon>
        <taxon>Bacillaceae</taxon>
        <taxon>Bacillus</taxon>
        <taxon>Bacillus cereus group</taxon>
    </lineage>
</organism>
<dbReference type="GO" id="GO:0003677">
    <property type="term" value="F:DNA binding"/>
    <property type="evidence" value="ECO:0007669"/>
    <property type="project" value="InterPro"/>
</dbReference>
<evidence type="ECO:0000256" key="3">
    <source>
        <dbReference type="PROSITE-ProRule" id="PRU00289"/>
    </source>
</evidence>
<evidence type="ECO:0000256" key="2">
    <source>
        <dbReference type="ARBA" id="ARBA00022840"/>
    </source>
</evidence>
<dbReference type="PANTHER" id="PTHR22683:SF47">
    <property type="entry name" value="FTSK DOMAIN-CONTAINING PROTEIN YDCQ"/>
    <property type="match status" value="1"/>
</dbReference>
<dbReference type="AlphaFoldDB" id="A0AAN4KLI5"/>
<dbReference type="InterPro" id="IPR050206">
    <property type="entry name" value="FtsK/SpoIIIE/SftA"/>
</dbReference>
<accession>A0AAN4KLI5</accession>
<feature type="domain" description="FtsK" evidence="4">
    <location>
        <begin position="7"/>
        <end position="182"/>
    </location>
</feature>
<keyword evidence="2 3" id="KW-0067">ATP-binding</keyword>
<dbReference type="PANTHER" id="PTHR22683">
    <property type="entry name" value="SPORULATION PROTEIN RELATED"/>
    <property type="match status" value="1"/>
</dbReference>
<comment type="caution">
    <text evidence="5">The sequence shown here is derived from an EMBL/GenBank/DDBJ whole genome shotgun (WGS) entry which is preliminary data.</text>
</comment>
<dbReference type="InterPro" id="IPR002543">
    <property type="entry name" value="FtsK_dom"/>
</dbReference>
<evidence type="ECO:0000256" key="1">
    <source>
        <dbReference type="ARBA" id="ARBA00022741"/>
    </source>
</evidence>
<evidence type="ECO:0000313" key="6">
    <source>
        <dbReference type="Proteomes" id="UP000013487"/>
    </source>
</evidence>
<sequence>MKVFYDLTAFSVLDFERYAHMIICGGTGSGKTYACKLILGKIHKHLEASELYLCDFKNDLDFSFLKGNERFYGYKETKRGIEEFYERFEARMQGKDVSRNHLFLYVDEYASFINSFGKEKDDKKEMNEILTKMGDLMMMARSFNCHVIVSLQRADADYFPKGARDNFTLRLGLGMISKESKGMLFEDNRDEIVPLGRGKGYLNVDGKPLQIVVVPSISSMDRVNDEIEKFIREGVEPL</sequence>
<reference evidence="5 6" key="1">
    <citation type="journal article" date="2013" name="Genome Announc.">
        <title>Draft Genome Sequence of Bacillus thuringiensis var. thuringiensis Strain T01-328, a Brazilian Isolate That Produces a Soluble Pesticide Protein, Cry1Ia.</title>
        <authorList>
            <person name="Varani A.M."/>
            <person name="Lemos M.V."/>
            <person name="Fernandes C.C."/>
            <person name="Lemos E.G."/>
            <person name="Alves E.C."/>
            <person name="Desiderio J.A."/>
        </authorList>
    </citation>
    <scope>NUCLEOTIDE SEQUENCE [LARGE SCALE GENOMIC DNA]</scope>
    <source>
        <strain evidence="5 6">T01-328</strain>
    </source>
</reference>
<name>A0AAN4KLI5_BACTU</name>
<dbReference type="Proteomes" id="UP000013487">
    <property type="component" value="Unassembled WGS sequence"/>
</dbReference>